<comment type="similarity">
    <text evidence="1 5">Belongs to the DNA glycosylase MPG family.</text>
</comment>
<dbReference type="SUPFAM" id="SSF50486">
    <property type="entry name" value="FMT C-terminal domain-like"/>
    <property type="match status" value="1"/>
</dbReference>
<evidence type="ECO:0000313" key="7">
    <source>
        <dbReference type="Proteomes" id="UP000279470"/>
    </source>
</evidence>
<dbReference type="Gene3D" id="3.10.300.10">
    <property type="entry name" value="Methylpurine-DNA glycosylase (MPG)"/>
    <property type="match status" value="2"/>
</dbReference>
<comment type="caution">
    <text evidence="6">The sequence shown here is derived from an EMBL/GenBank/DDBJ whole genome shotgun (WGS) entry which is preliminary data.</text>
</comment>
<dbReference type="PANTHER" id="PTHR10429:SF0">
    <property type="entry name" value="DNA-3-METHYLADENINE GLYCOSYLASE"/>
    <property type="match status" value="1"/>
</dbReference>
<dbReference type="OrthoDB" id="9794313at2"/>
<dbReference type="EMBL" id="RXFM01000019">
    <property type="protein sequence ID" value="RST69969.1"/>
    <property type="molecule type" value="Genomic_DNA"/>
</dbReference>
<keyword evidence="3 5" id="KW-0378">Hydrolase</keyword>
<dbReference type="Proteomes" id="UP000279470">
    <property type="component" value="Unassembled WGS sequence"/>
</dbReference>
<dbReference type="HAMAP" id="MF_00527">
    <property type="entry name" value="3MGH"/>
    <property type="match status" value="1"/>
</dbReference>
<dbReference type="InterPro" id="IPR003180">
    <property type="entry name" value="MPG"/>
</dbReference>
<accession>A0A3R9ZRD0</accession>
<gene>
    <name evidence="6" type="ORF">EIC27_02135</name>
</gene>
<reference evidence="7" key="1">
    <citation type="submission" date="2018-11" db="EMBL/GenBank/DDBJ databases">
        <title>Phylogenetic, genomic, and biogeographic characterization of a novel and ubiquitous marine invertebrate-associated Rickettsiales parasite, Candidatus Marinoinvertebrata rohwerii, gen. nov., sp. nov.</title>
        <authorList>
            <person name="Klinges J.G."/>
            <person name="Rosales S.M."/>
            <person name="Mcminds R."/>
            <person name="Shaver E.C."/>
            <person name="Shantz A."/>
            <person name="Peters E.C."/>
            <person name="Burkepile D.E."/>
            <person name="Silliman B.R."/>
            <person name="Vega Thurber R.L."/>
        </authorList>
    </citation>
    <scope>NUCLEOTIDE SEQUENCE [LARGE SCALE GENOMIC DNA]</scope>
    <source>
        <strain evidence="7">a_cerv_44</strain>
    </source>
</reference>
<evidence type="ECO:0000256" key="5">
    <source>
        <dbReference type="HAMAP-Rule" id="MF_00527"/>
    </source>
</evidence>
<sequence>MYDFLEREFFEQPTLEVSKNLLGKILLFNQLQGIITETEAYIGYDDPACHAAKGKTKRNQAMFERAGFSYVYMIYGMYFCLNIVTEKKDFPAAVLIRGIKLINVNKILNGPGKLCKELGINKEHNQLDMINNQQFSILNNNVKFPFEATPRIGITKGKENLWRFIVKVK</sequence>
<evidence type="ECO:0000256" key="3">
    <source>
        <dbReference type="ARBA" id="ARBA00022801"/>
    </source>
</evidence>
<proteinExistence type="inferred from homology"/>
<dbReference type="AlphaFoldDB" id="A0A3R9ZRD0"/>
<dbReference type="GO" id="GO:0003677">
    <property type="term" value="F:DNA binding"/>
    <property type="evidence" value="ECO:0007669"/>
    <property type="project" value="InterPro"/>
</dbReference>
<dbReference type="RefSeq" id="WP_126044509.1">
    <property type="nucleotide sequence ID" value="NZ_RXFM01000019.1"/>
</dbReference>
<keyword evidence="7" id="KW-1185">Reference proteome</keyword>
<protein>
    <recommendedName>
        <fullName evidence="5">Putative 3-methyladenine DNA glycosylase</fullName>
        <ecNumber evidence="5">3.2.2.-</ecNumber>
    </recommendedName>
</protein>
<dbReference type="NCBIfam" id="NF002004">
    <property type="entry name" value="PRK00802.1-4"/>
    <property type="match status" value="1"/>
</dbReference>
<keyword evidence="4 5" id="KW-0234">DNA repair</keyword>
<dbReference type="NCBIfam" id="TIGR00567">
    <property type="entry name" value="3mg"/>
    <property type="match status" value="1"/>
</dbReference>
<evidence type="ECO:0000256" key="2">
    <source>
        <dbReference type="ARBA" id="ARBA00022763"/>
    </source>
</evidence>
<dbReference type="InterPro" id="IPR011034">
    <property type="entry name" value="Formyl_transferase-like_C_sf"/>
</dbReference>
<keyword evidence="2 5" id="KW-0227">DNA damage</keyword>
<evidence type="ECO:0000313" key="6">
    <source>
        <dbReference type="EMBL" id="RST69969.1"/>
    </source>
</evidence>
<dbReference type="CDD" id="cd00540">
    <property type="entry name" value="AAG"/>
    <property type="match status" value="1"/>
</dbReference>
<dbReference type="GO" id="GO:0003905">
    <property type="term" value="F:alkylbase DNA N-glycosylase activity"/>
    <property type="evidence" value="ECO:0007669"/>
    <property type="project" value="InterPro"/>
</dbReference>
<evidence type="ECO:0000256" key="1">
    <source>
        <dbReference type="ARBA" id="ARBA00009232"/>
    </source>
</evidence>
<dbReference type="PANTHER" id="PTHR10429">
    <property type="entry name" value="DNA-3-METHYLADENINE GLYCOSYLASE"/>
    <property type="match status" value="1"/>
</dbReference>
<dbReference type="InterPro" id="IPR036995">
    <property type="entry name" value="MPG_sf"/>
</dbReference>
<dbReference type="EC" id="3.2.2.-" evidence="5"/>
<evidence type="ECO:0000256" key="4">
    <source>
        <dbReference type="ARBA" id="ARBA00023204"/>
    </source>
</evidence>
<dbReference type="GO" id="GO:0006284">
    <property type="term" value="P:base-excision repair"/>
    <property type="evidence" value="ECO:0007669"/>
    <property type="project" value="InterPro"/>
</dbReference>
<keyword evidence="6" id="KW-0326">Glycosidase</keyword>
<name>A0A3R9ZRD0_9RICK</name>
<organism evidence="6 7">
    <name type="scientific">Candidatus Aquarickettsia rohweri</name>
    <dbReference type="NCBI Taxonomy" id="2602574"/>
    <lineage>
        <taxon>Bacteria</taxon>
        <taxon>Pseudomonadati</taxon>
        <taxon>Pseudomonadota</taxon>
        <taxon>Alphaproteobacteria</taxon>
        <taxon>Rickettsiales</taxon>
        <taxon>Candidatus Midichloriaceae</taxon>
        <taxon>Candidatus Aquarickettsia</taxon>
    </lineage>
</organism>
<dbReference type="Pfam" id="PF02245">
    <property type="entry name" value="Pur_DNA_glyco"/>
    <property type="match status" value="1"/>
</dbReference>